<evidence type="ECO:0000256" key="1">
    <source>
        <dbReference type="ARBA" id="ARBA00022679"/>
    </source>
</evidence>
<dbReference type="EMBL" id="WUIY01000055">
    <property type="protein sequence ID" value="MXI75112.1"/>
    <property type="molecule type" value="Genomic_DNA"/>
</dbReference>
<dbReference type="Proteomes" id="UP000392867">
    <property type="component" value="Unassembled WGS sequence"/>
</dbReference>
<protein>
    <submittedName>
        <fullName evidence="7">Two-domain cob(I)yrinic acid a,c-diamide adenosyltransferase PduO</fullName>
        <ecNumber evidence="7">2.5.1.17</ecNumber>
    </submittedName>
</protein>
<dbReference type="InterPro" id="IPR009221">
    <property type="entry name" value="PduO"/>
</dbReference>
<dbReference type="Proteomes" id="UP000622722">
    <property type="component" value="Unassembled WGS sequence"/>
</dbReference>
<dbReference type="RefSeq" id="WP_001029509.1">
    <property type="nucleotide sequence ID" value="NZ_AP022409.1"/>
</dbReference>
<dbReference type="Gene3D" id="3.30.450.150">
    <property type="entry name" value="Haem-degrading domain"/>
    <property type="match status" value="1"/>
</dbReference>
<reference evidence="9 13" key="4">
    <citation type="submission" date="2019-12" db="EMBL/GenBank/DDBJ databases">
        <title>Enteriobacteria Tanzani isolates_8377-8380.</title>
        <authorList>
            <person name="Subbiah M."/>
            <person name="Call D."/>
        </authorList>
    </citation>
    <scope>NUCLEOTIDE SEQUENCE [LARGE SCALE GENOMIC DNA]</scope>
    <source>
        <strain evidence="9 13">8378wC7</strain>
    </source>
</reference>
<evidence type="ECO:0000313" key="6">
    <source>
        <dbReference type="EMBL" id="HAZ7492825.1"/>
    </source>
</evidence>
<sequence>MAIYTRTGDSGSTSLFTGQRVSKTHLRVETYGTLDELNATLSLCYCATAIESHRILLEAIQQQIFWFSAELASESEQPSAQQRYIGTEEIAALENAIDSAMNAVPPVHSFILPGRCEAASRMHFARTVARRAERRLVELTTETTVRNVLLHYINRLSDCLYALARVEDNVAHQNLMIQEITKRYHEANHIPALKERTMPLTFQDLHQLIRSAAMRADELHIPVVISIVDANGTESVTWRMPDALLVSSELAPKKAWTAVAMKTATHKLADTVQPGAPLYGLESHMQGKVVTFGGGFPLWRDGKLLGGLGISGGSVEQDMDIAQSAMAAINVGVNQ</sequence>
<evidence type="ECO:0000313" key="5">
    <source>
        <dbReference type="EMBL" id="EFH6166562.1"/>
    </source>
</evidence>
<dbReference type="PIRSF" id="PIRSF036411">
    <property type="entry name" value="ATR_PduO"/>
    <property type="match status" value="1"/>
</dbReference>
<dbReference type="GO" id="GO:0005524">
    <property type="term" value="F:ATP binding"/>
    <property type="evidence" value="ECO:0007669"/>
    <property type="project" value="UniProtKB-KW"/>
</dbReference>
<dbReference type="EMBL" id="DADPIR010000020">
    <property type="protein sequence ID" value="HAZ7492825.1"/>
    <property type="molecule type" value="Genomic_DNA"/>
</dbReference>
<keyword evidence="3" id="KW-0067">ATP-binding</keyword>
<dbReference type="EMBL" id="VOTT01000349">
    <property type="protein sequence ID" value="MPU50214.1"/>
    <property type="molecule type" value="Genomic_DNA"/>
</dbReference>
<dbReference type="SUPFAM" id="SSF143744">
    <property type="entry name" value="GlcG-like"/>
    <property type="match status" value="1"/>
</dbReference>
<evidence type="ECO:0000313" key="7">
    <source>
        <dbReference type="EMBL" id="MBA7718835.1"/>
    </source>
</evidence>
<keyword evidence="2" id="KW-0547">Nucleotide-binding</keyword>
<dbReference type="NCBIfam" id="TIGR00636">
    <property type="entry name" value="PduO_Nterm"/>
    <property type="match status" value="1"/>
</dbReference>
<evidence type="ECO:0000313" key="12">
    <source>
        <dbReference type="Proteomes" id="UP000436141"/>
    </source>
</evidence>
<proteinExistence type="predicted"/>
<dbReference type="PANTHER" id="PTHR12213:SF0">
    <property type="entry name" value="CORRINOID ADENOSYLTRANSFERASE MMAB"/>
    <property type="match status" value="1"/>
</dbReference>
<evidence type="ECO:0000313" key="11">
    <source>
        <dbReference type="Proteomes" id="UP000392867"/>
    </source>
</evidence>
<dbReference type="GO" id="GO:0008817">
    <property type="term" value="F:corrinoid adenosyltransferase activity"/>
    <property type="evidence" value="ECO:0007669"/>
    <property type="project" value="UniProtKB-EC"/>
</dbReference>
<keyword evidence="1 7" id="KW-0808">Transferase</keyword>
<dbReference type="InterPro" id="IPR038084">
    <property type="entry name" value="PduO/GlcC-like_sf"/>
</dbReference>
<dbReference type="Proteomes" id="UP000480485">
    <property type="component" value="Unassembled WGS sequence"/>
</dbReference>
<dbReference type="InterPro" id="IPR016030">
    <property type="entry name" value="CblAdoTrfase-like"/>
</dbReference>
<dbReference type="Pfam" id="PF03928">
    <property type="entry name" value="HbpS-like"/>
    <property type="match status" value="1"/>
</dbReference>
<evidence type="ECO:0000256" key="3">
    <source>
        <dbReference type="ARBA" id="ARBA00022840"/>
    </source>
</evidence>
<comment type="caution">
    <text evidence="7">The sequence shown here is derived from an EMBL/GenBank/DDBJ whole genome shotgun (WGS) entry which is preliminary data.</text>
</comment>
<dbReference type="SUPFAM" id="SSF89028">
    <property type="entry name" value="Cobalamin adenosyltransferase-like"/>
    <property type="match status" value="1"/>
</dbReference>
<dbReference type="PANTHER" id="PTHR12213">
    <property type="entry name" value="CORRINOID ADENOSYLTRANSFERASE"/>
    <property type="match status" value="1"/>
</dbReference>
<name>A0A0A6SL15_ECOLX</name>
<evidence type="ECO:0000313" key="10">
    <source>
        <dbReference type="EMBL" id="MXI75112.1"/>
    </source>
</evidence>
<dbReference type="Gene3D" id="1.20.1200.10">
    <property type="entry name" value="Cobalamin adenosyltransferase-like"/>
    <property type="match status" value="1"/>
</dbReference>
<dbReference type="EC" id="2.5.1.17" evidence="7"/>
<dbReference type="InterPro" id="IPR029499">
    <property type="entry name" value="PduO-typ"/>
</dbReference>
<dbReference type="EMBL" id="WTRN01000028">
    <property type="protein sequence ID" value="MWT84430.1"/>
    <property type="molecule type" value="Genomic_DNA"/>
</dbReference>
<reference evidence="10 12" key="3">
    <citation type="submission" date="2019-12" db="EMBL/GenBank/DDBJ databases">
        <title>Enteriobacteria Tanzani isolates_10434.</title>
        <authorList>
            <person name="Subbiah M."/>
            <person name="Call D."/>
        </authorList>
    </citation>
    <scope>NUCLEOTIDE SEQUENCE [LARGE SCALE GENOMIC DNA]</scope>
    <source>
        <strain evidence="10 12">10434wD1</strain>
    </source>
</reference>
<dbReference type="Proteomes" id="UP000537181">
    <property type="component" value="Unassembled WGS sequence"/>
</dbReference>
<evidence type="ECO:0000256" key="2">
    <source>
        <dbReference type="ARBA" id="ARBA00022741"/>
    </source>
</evidence>
<dbReference type="Proteomes" id="UP000868636">
    <property type="component" value="Unassembled WGS sequence"/>
</dbReference>
<organism evidence="7 15">
    <name type="scientific">Escherichia coli</name>
    <dbReference type="NCBI Taxonomy" id="562"/>
    <lineage>
        <taxon>Bacteria</taxon>
        <taxon>Pseudomonadati</taxon>
        <taxon>Pseudomonadota</taxon>
        <taxon>Gammaproteobacteria</taxon>
        <taxon>Enterobacterales</taxon>
        <taxon>Enterobacteriaceae</taxon>
        <taxon>Escherichia</taxon>
    </lineage>
</organism>
<feature type="domain" description="Cobalamin adenosyltransferase-like" evidence="4">
    <location>
        <begin position="3"/>
        <end position="166"/>
    </location>
</feature>
<evidence type="ECO:0000313" key="14">
    <source>
        <dbReference type="Proteomes" id="UP000537181"/>
    </source>
</evidence>
<dbReference type="EMBL" id="AASWKX010000019">
    <property type="protein sequence ID" value="EFH6166562.1"/>
    <property type="molecule type" value="Genomic_DNA"/>
</dbReference>
<evidence type="ECO:0000313" key="8">
    <source>
        <dbReference type="EMBL" id="MPU50214.1"/>
    </source>
</evidence>
<evidence type="ECO:0000313" key="15">
    <source>
        <dbReference type="Proteomes" id="UP000622722"/>
    </source>
</evidence>
<reference evidence="5 14" key="5">
    <citation type="submission" date="2019-12" db="EMBL/GenBank/DDBJ databases">
        <authorList>
            <consortium name="NARMS: The National Antimicrobial Resistance Monitoring System"/>
        </authorList>
    </citation>
    <scope>NUCLEOTIDE SEQUENCE [LARGE SCALE GENOMIC DNA]</scope>
    <source>
        <strain evidence="5 14">CVM N19EC0596</strain>
    </source>
</reference>
<dbReference type="InterPro" id="IPR005624">
    <property type="entry name" value="PduO/GlcC-like"/>
</dbReference>
<accession>A0A0A6SL15</accession>
<evidence type="ECO:0000313" key="9">
    <source>
        <dbReference type="EMBL" id="MWT84430.1"/>
    </source>
</evidence>
<dbReference type="Pfam" id="PF01923">
    <property type="entry name" value="Cob_adeno_trans"/>
    <property type="match status" value="1"/>
</dbReference>
<evidence type="ECO:0000259" key="4">
    <source>
        <dbReference type="Pfam" id="PF01923"/>
    </source>
</evidence>
<dbReference type="InterPro" id="IPR036451">
    <property type="entry name" value="CblAdoTrfase-like_sf"/>
</dbReference>
<dbReference type="Proteomes" id="UP000436141">
    <property type="component" value="Unassembled WGS sequence"/>
</dbReference>
<reference evidence="6" key="1">
    <citation type="journal article" date="2018" name="Genome Biol.">
        <title>SKESA: strategic k-mer extension for scrupulous assemblies.</title>
        <authorList>
            <person name="Souvorov A."/>
            <person name="Agarwala R."/>
            <person name="Lipman D.J."/>
        </authorList>
    </citation>
    <scope>NUCLEOTIDE SEQUENCE</scope>
    <source>
        <strain evidence="6">SJP41</strain>
    </source>
</reference>
<dbReference type="AlphaFoldDB" id="A0A0A6SL15"/>
<evidence type="ECO:0000313" key="13">
    <source>
        <dbReference type="Proteomes" id="UP000480485"/>
    </source>
</evidence>
<gene>
    <name evidence="7" type="primary">pduO</name>
    <name evidence="8" type="ORF">FVB16_15515</name>
    <name evidence="5" type="ORF">GAJ12_16130</name>
    <name evidence="9" type="ORF">GP954_04415</name>
    <name evidence="10" type="ORF">GRW05_12665</name>
    <name evidence="7" type="ORF">HV209_09545</name>
    <name evidence="6" type="ORF">J8F57_003064</name>
</gene>
<reference evidence="7" key="6">
    <citation type="submission" date="2020-06" db="EMBL/GenBank/DDBJ databases">
        <title>REHAB project genomes.</title>
        <authorList>
            <person name="Shaw L.P."/>
        </authorList>
    </citation>
    <scope>NUCLEOTIDE SEQUENCE</scope>
    <source>
        <strain evidence="7">RHBSTW-00474</strain>
    </source>
</reference>
<reference evidence="8 11" key="2">
    <citation type="submission" date="2019-08" db="EMBL/GenBank/DDBJ databases">
        <title>Identification of Water Treatment Resistant and Multidrug Resistant Urinary Pathogenic Escherichia coli in Wastewater.</title>
        <authorList>
            <person name="Neumann N."/>
        </authorList>
    </citation>
    <scope>NUCLEOTIDE SEQUENCE [LARGE SCALE GENOMIC DNA]</scope>
    <source>
        <strain evidence="8 11">WU2356</strain>
    </source>
</reference>
<dbReference type="EMBL" id="JABXPW010000002">
    <property type="protein sequence ID" value="MBA7718835.1"/>
    <property type="molecule type" value="Genomic_DNA"/>
</dbReference>
<reference evidence="6" key="7">
    <citation type="submission" date="2021-03" db="EMBL/GenBank/DDBJ databases">
        <authorList>
            <consortium name="NCBI Pathogen Detection Project"/>
        </authorList>
    </citation>
    <scope>NUCLEOTIDE SEQUENCE</scope>
    <source>
        <strain evidence="6">SJP41</strain>
    </source>
</reference>